<name>A0ABQ8JXH2_9APHY</name>
<dbReference type="Proteomes" id="UP000814176">
    <property type="component" value="Unassembled WGS sequence"/>
</dbReference>
<dbReference type="GeneID" id="72002004"/>
<accession>A0ABQ8JXH2</accession>
<proteinExistence type="predicted"/>
<protein>
    <submittedName>
        <fullName evidence="1">Uncharacterized protein</fullName>
    </submittedName>
</protein>
<organism evidence="1 2">
    <name type="scientific">Rhodofomes roseus</name>
    <dbReference type="NCBI Taxonomy" id="34475"/>
    <lineage>
        <taxon>Eukaryota</taxon>
        <taxon>Fungi</taxon>
        <taxon>Dikarya</taxon>
        <taxon>Basidiomycota</taxon>
        <taxon>Agaricomycotina</taxon>
        <taxon>Agaricomycetes</taxon>
        <taxon>Polyporales</taxon>
        <taxon>Rhodofomes</taxon>
    </lineage>
</organism>
<gene>
    <name evidence="1" type="ORF">C8Q71DRAFT_719105</name>
</gene>
<reference evidence="1 2" key="1">
    <citation type="journal article" date="2021" name="Environ. Microbiol.">
        <title>Gene family expansions and transcriptome signatures uncover fungal adaptations to wood decay.</title>
        <authorList>
            <person name="Hage H."/>
            <person name="Miyauchi S."/>
            <person name="Viragh M."/>
            <person name="Drula E."/>
            <person name="Min B."/>
            <person name="Chaduli D."/>
            <person name="Navarro D."/>
            <person name="Favel A."/>
            <person name="Norest M."/>
            <person name="Lesage-Meessen L."/>
            <person name="Balint B."/>
            <person name="Merenyi Z."/>
            <person name="de Eugenio L."/>
            <person name="Morin E."/>
            <person name="Martinez A.T."/>
            <person name="Baldrian P."/>
            <person name="Stursova M."/>
            <person name="Martinez M.J."/>
            <person name="Novotny C."/>
            <person name="Magnuson J.K."/>
            <person name="Spatafora J.W."/>
            <person name="Maurice S."/>
            <person name="Pangilinan J."/>
            <person name="Andreopoulos W."/>
            <person name="LaButti K."/>
            <person name="Hundley H."/>
            <person name="Na H."/>
            <person name="Kuo A."/>
            <person name="Barry K."/>
            <person name="Lipzen A."/>
            <person name="Henrissat B."/>
            <person name="Riley R."/>
            <person name="Ahrendt S."/>
            <person name="Nagy L.G."/>
            <person name="Grigoriev I.V."/>
            <person name="Martin F."/>
            <person name="Rosso M.N."/>
        </authorList>
    </citation>
    <scope>NUCLEOTIDE SEQUENCE [LARGE SCALE GENOMIC DNA]</scope>
    <source>
        <strain evidence="1 2">CIRM-BRFM 1785</strain>
    </source>
</reference>
<sequence>MRKPPQPSEDPWRPYRTRSDFEFSDIALDACLNEQQTEALIKLINHVVSGQDQFTISSYSELRKVRQSASALLTPVCEAYLLRDG</sequence>
<evidence type="ECO:0000313" key="2">
    <source>
        <dbReference type="Proteomes" id="UP000814176"/>
    </source>
</evidence>
<keyword evidence="2" id="KW-1185">Reference proteome</keyword>
<dbReference type="EMBL" id="JADCUA010000049">
    <property type="protein sequence ID" value="KAH9828718.1"/>
    <property type="molecule type" value="Genomic_DNA"/>
</dbReference>
<evidence type="ECO:0000313" key="1">
    <source>
        <dbReference type="EMBL" id="KAH9828718.1"/>
    </source>
</evidence>
<comment type="caution">
    <text evidence="1">The sequence shown here is derived from an EMBL/GenBank/DDBJ whole genome shotgun (WGS) entry which is preliminary data.</text>
</comment>
<dbReference type="RefSeq" id="XP_047772374.1">
    <property type="nucleotide sequence ID" value="XM_047921272.1"/>
</dbReference>